<dbReference type="PROSITE" id="PS50977">
    <property type="entry name" value="HTH_TETR_2"/>
    <property type="match status" value="1"/>
</dbReference>
<dbReference type="InterPro" id="IPR001647">
    <property type="entry name" value="HTH_TetR"/>
</dbReference>
<dbReference type="EMBL" id="LDTZ01000017">
    <property type="protein sequence ID" value="KNA91180.1"/>
    <property type="molecule type" value="Genomic_DNA"/>
</dbReference>
<evidence type="ECO:0000256" key="2">
    <source>
        <dbReference type="ARBA" id="ARBA00023125"/>
    </source>
</evidence>
<name>A0ABR5IC09_9ACTN</name>
<evidence type="ECO:0000313" key="6">
    <source>
        <dbReference type="EMBL" id="KNA91180.1"/>
    </source>
</evidence>
<evidence type="ECO:0000256" key="1">
    <source>
        <dbReference type="ARBA" id="ARBA00023015"/>
    </source>
</evidence>
<dbReference type="SUPFAM" id="SSF48498">
    <property type="entry name" value="Tetracyclin repressor-like, C-terminal domain"/>
    <property type="match status" value="1"/>
</dbReference>
<sequence length="200" mass="21340">MTPDTTTDGKVFGKGRPRDGAIDVAVLAAARELLVELGYARLTVSAVAERAGTTKTAIYRRWSGKQDLVHDATFSGMTVLSASTGHVADDLEVMVNRAREVFNSPVTRAALPGLVTDMAADPELHRRVLEGFASVFAAFRERLVAAVDKGEVRAGTDPDRVVEMMGGAAMLRALLLPDVELDNDWGAGILAILEHGVLVD</sequence>
<gene>
    <name evidence="6" type="ORF">ABW18_12950</name>
</gene>
<keyword evidence="1" id="KW-0805">Transcription regulation</keyword>
<evidence type="ECO:0000256" key="4">
    <source>
        <dbReference type="PROSITE-ProRule" id="PRU00335"/>
    </source>
</evidence>
<accession>A0ABR5IC09</accession>
<dbReference type="PANTHER" id="PTHR30055">
    <property type="entry name" value="HTH-TYPE TRANSCRIPTIONAL REGULATOR RUTR"/>
    <property type="match status" value="1"/>
</dbReference>
<dbReference type="Pfam" id="PF16859">
    <property type="entry name" value="TetR_C_11"/>
    <property type="match status" value="1"/>
</dbReference>
<dbReference type="Gene3D" id="1.10.10.60">
    <property type="entry name" value="Homeodomain-like"/>
    <property type="match status" value="1"/>
</dbReference>
<dbReference type="InterPro" id="IPR011075">
    <property type="entry name" value="TetR_C"/>
</dbReference>
<reference evidence="6 7" key="1">
    <citation type="submission" date="2015-05" db="EMBL/GenBank/DDBJ databases">
        <title>Draft genome sequence of the bacterium Gordonia jacobaea a new member of the Gordonia genus.</title>
        <authorList>
            <person name="Jimenez-Galisteo G."/>
            <person name="Dominguez A."/>
            <person name="Munoz E."/>
            <person name="Vinas M."/>
        </authorList>
    </citation>
    <scope>NUCLEOTIDE SEQUENCE [LARGE SCALE GENOMIC DNA]</scope>
    <source>
        <strain evidence="7">mv1</strain>
    </source>
</reference>
<comment type="caution">
    <text evidence="6">The sequence shown here is derived from an EMBL/GenBank/DDBJ whole genome shotgun (WGS) entry which is preliminary data.</text>
</comment>
<keyword evidence="7" id="KW-1185">Reference proteome</keyword>
<feature type="domain" description="HTH tetR-type" evidence="5">
    <location>
        <begin position="20"/>
        <end position="80"/>
    </location>
</feature>
<dbReference type="InterPro" id="IPR050109">
    <property type="entry name" value="HTH-type_TetR-like_transc_reg"/>
</dbReference>
<keyword evidence="3" id="KW-0804">Transcription</keyword>
<proteinExistence type="predicted"/>
<dbReference type="SUPFAM" id="SSF46689">
    <property type="entry name" value="Homeodomain-like"/>
    <property type="match status" value="1"/>
</dbReference>
<dbReference type="RefSeq" id="WP_049699351.1">
    <property type="nucleotide sequence ID" value="NZ_JAQDQF010000008.1"/>
</dbReference>
<dbReference type="InterPro" id="IPR009057">
    <property type="entry name" value="Homeodomain-like_sf"/>
</dbReference>
<dbReference type="InterPro" id="IPR036271">
    <property type="entry name" value="Tet_transcr_reg_TetR-rel_C_sf"/>
</dbReference>
<protein>
    <submittedName>
        <fullName evidence="6">TetR family transcriptional regulator</fullName>
    </submittedName>
</protein>
<evidence type="ECO:0000313" key="7">
    <source>
        <dbReference type="Proteomes" id="UP000037247"/>
    </source>
</evidence>
<organism evidence="6 7">
    <name type="scientific">Gordonia jacobaea</name>
    <dbReference type="NCBI Taxonomy" id="122202"/>
    <lineage>
        <taxon>Bacteria</taxon>
        <taxon>Bacillati</taxon>
        <taxon>Actinomycetota</taxon>
        <taxon>Actinomycetes</taxon>
        <taxon>Mycobacteriales</taxon>
        <taxon>Gordoniaceae</taxon>
        <taxon>Gordonia</taxon>
    </lineage>
</organism>
<evidence type="ECO:0000259" key="5">
    <source>
        <dbReference type="PROSITE" id="PS50977"/>
    </source>
</evidence>
<dbReference type="Pfam" id="PF00440">
    <property type="entry name" value="TetR_N"/>
    <property type="match status" value="1"/>
</dbReference>
<dbReference type="Gene3D" id="1.10.357.10">
    <property type="entry name" value="Tetracycline Repressor, domain 2"/>
    <property type="match status" value="1"/>
</dbReference>
<feature type="DNA-binding region" description="H-T-H motif" evidence="4">
    <location>
        <begin position="43"/>
        <end position="62"/>
    </location>
</feature>
<evidence type="ECO:0000256" key="3">
    <source>
        <dbReference type="ARBA" id="ARBA00023163"/>
    </source>
</evidence>
<dbReference type="Proteomes" id="UP000037247">
    <property type="component" value="Unassembled WGS sequence"/>
</dbReference>
<dbReference type="PANTHER" id="PTHR30055:SF230">
    <property type="entry name" value="TRANSCRIPTIONAL REGULATORY PROTEIN (PROBABLY TETR-FAMILY)-RELATED"/>
    <property type="match status" value="1"/>
</dbReference>
<keyword evidence="2 4" id="KW-0238">DNA-binding</keyword>
<dbReference type="PRINTS" id="PR00455">
    <property type="entry name" value="HTHTETR"/>
</dbReference>